<dbReference type="EMBL" id="BDIP01011053">
    <property type="protein sequence ID" value="GIQ92966.1"/>
    <property type="molecule type" value="Genomic_DNA"/>
</dbReference>
<protein>
    <submittedName>
        <fullName evidence="1">Uncharacterized protein</fullName>
    </submittedName>
</protein>
<evidence type="ECO:0000313" key="1">
    <source>
        <dbReference type="EMBL" id="GIQ92966.1"/>
    </source>
</evidence>
<feature type="non-terminal residue" evidence="1">
    <location>
        <position position="42"/>
    </location>
</feature>
<proteinExistence type="predicted"/>
<feature type="non-terminal residue" evidence="1">
    <location>
        <position position="1"/>
    </location>
</feature>
<accession>A0A9K3GSQ5</accession>
<comment type="caution">
    <text evidence="1">The sequence shown here is derived from an EMBL/GenBank/DDBJ whole genome shotgun (WGS) entry which is preliminary data.</text>
</comment>
<dbReference type="OrthoDB" id="1700726at2759"/>
<dbReference type="Proteomes" id="UP000265618">
    <property type="component" value="Unassembled WGS sequence"/>
</dbReference>
<reference evidence="1 2" key="1">
    <citation type="journal article" date="2018" name="PLoS ONE">
        <title>The draft genome of Kipferlia bialata reveals reductive genome evolution in fornicate parasites.</title>
        <authorList>
            <person name="Tanifuji G."/>
            <person name="Takabayashi S."/>
            <person name="Kume K."/>
            <person name="Takagi M."/>
            <person name="Nakayama T."/>
            <person name="Kamikawa R."/>
            <person name="Inagaki Y."/>
            <person name="Hashimoto T."/>
        </authorList>
    </citation>
    <scope>NUCLEOTIDE SEQUENCE [LARGE SCALE GENOMIC DNA]</scope>
    <source>
        <strain evidence="1">NY0173</strain>
    </source>
</reference>
<keyword evidence="2" id="KW-1185">Reference proteome</keyword>
<gene>
    <name evidence="1" type="ORF">KIPB_017073</name>
</gene>
<name>A0A9K3GSQ5_9EUKA</name>
<organism evidence="1 2">
    <name type="scientific">Kipferlia bialata</name>
    <dbReference type="NCBI Taxonomy" id="797122"/>
    <lineage>
        <taxon>Eukaryota</taxon>
        <taxon>Metamonada</taxon>
        <taxon>Carpediemonas-like organisms</taxon>
        <taxon>Kipferlia</taxon>
    </lineage>
</organism>
<evidence type="ECO:0000313" key="2">
    <source>
        <dbReference type="Proteomes" id="UP000265618"/>
    </source>
</evidence>
<dbReference type="AlphaFoldDB" id="A0A9K3GSQ5"/>
<sequence>ERASSAGIPVTDDFAALCADPAVVQLVLDELTREGKAMNMWG</sequence>